<dbReference type="EMBL" id="CAJNOL010000100">
    <property type="protein sequence ID" value="CAF0844805.1"/>
    <property type="molecule type" value="Genomic_DNA"/>
</dbReference>
<evidence type="ECO:0000313" key="17">
    <source>
        <dbReference type="Proteomes" id="UP000663870"/>
    </source>
</evidence>
<evidence type="ECO:0000313" key="18">
    <source>
        <dbReference type="Proteomes" id="UP000663882"/>
    </source>
</evidence>
<feature type="transmembrane region" description="Helical" evidence="8">
    <location>
        <begin position="289"/>
        <end position="311"/>
    </location>
</feature>
<evidence type="ECO:0000256" key="4">
    <source>
        <dbReference type="ARBA" id="ARBA00023040"/>
    </source>
</evidence>
<evidence type="ECO:0000256" key="1">
    <source>
        <dbReference type="ARBA" id="ARBA00004141"/>
    </source>
</evidence>
<protein>
    <recommendedName>
        <fullName evidence="9">G-protein coupled receptors family 1 profile domain-containing protein</fullName>
    </recommendedName>
</protein>
<dbReference type="InterPro" id="IPR017452">
    <property type="entry name" value="GPCR_Rhodpsn_7TM"/>
</dbReference>
<proteinExistence type="predicted"/>
<keyword evidence="3 8" id="KW-1133">Transmembrane helix</keyword>
<dbReference type="GO" id="GO:0005886">
    <property type="term" value="C:plasma membrane"/>
    <property type="evidence" value="ECO:0007669"/>
    <property type="project" value="TreeGrafter"/>
</dbReference>
<dbReference type="Proteomes" id="UP000663854">
    <property type="component" value="Unassembled WGS sequence"/>
</dbReference>
<dbReference type="SUPFAM" id="SSF81321">
    <property type="entry name" value="Family A G protein-coupled receptor-like"/>
    <property type="match status" value="1"/>
</dbReference>
<dbReference type="PRINTS" id="PR00237">
    <property type="entry name" value="GPCRRHODOPSN"/>
</dbReference>
<evidence type="ECO:0000256" key="5">
    <source>
        <dbReference type="ARBA" id="ARBA00023136"/>
    </source>
</evidence>
<dbReference type="PANTHER" id="PTHR24243:SF230">
    <property type="entry name" value="G-PROTEIN COUPLED RECEPTORS FAMILY 1 PROFILE DOMAIN-CONTAINING PROTEIN"/>
    <property type="match status" value="1"/>
</dbReference>
<dbReference type="EMBL" id="CAJNOO010000052">
    <property type="protein sequence ID" value="CAF0772451.1"/>
    <property type="molecule type" value="Genomic_DNA"/>
</dbReference>
<keyword evidence="17" id="KW-1185">Reference proteome</keyword>
<dbReference type="EMBL" id="CAJOBE010000377">
    <property type="protein sequence ID" value="CAF3631175.1"/>
    <property type="molecule type" value="Genomic_DNA"/>
</dbReference>
<feature type="domain" description="G-protein coupled receptors family 1 profile" evidence="9">
    <location>
        <begin position="35"/>
        <end position="303"/>
    </location>
</feature>
<dbReference type="Proteomes" id="UP000663874">
    <property type="component" value="Unassembled WGS sequence"/>
</dbReference>
<evidence type="ECO:0000313" key="13">
    <source>
        <dbReference type="EMBL" id="CAF0844805.1"/>
    </source>
</evidence>
<evidence type="ECO:0000313" key="11">
    <source>
        <dbReference type="EMBL" id="CAF0833441.1"/>
    </source>
</evidence>
<dbReference type="Pfam" id="PF00001">
    <property type="entry name" value="7tm_1"/>
    <property type="match status" value="1"/>
</dbReference>
<feature type="transmembrane region" description="Helical" evidence="8">
    <location>
        <begin position="182"/>
        <end position="204"/>
    </location>
</feature>
<feature type="transmembrane region" description="Helical" evidence="8">
    <location>
        <begin position="96"/>
        <end position="115"/>
    </location>
</feature>
<evidence type="ECO:0000256" key="7">
    <source>
        <dbReference type="ARBA" id="ARBA00023224"/>
    </source>
</evidence>
<dbReference type="InterPro" id="IPR000276">
    <property type="entry name" value="GPCR_Rhodpsn"/>
</dbReference>
<evidence type="ECO:0000256" key="3">
    <source>
        <dbReference type="ARBA" id="ARBA00022989"/>
    </source>
</evidence>
<feature type="transmembrane region" description="Helical" evidence="8">
    <location>
        <begin position="136"/>
        <end position="156"/>
    </location>
</feature>
<dbReference type="PROSITE" id="PS50262">
    <property type="entry name" value="G_PROTEIN_RECEP_F1_2"/>
    <property type="match status" value="1"/>
</dbReference>
<keyword evidence="6" id="KW-0675">Receptor</keyword>
<reference evidence="10" key="1">
    <citation type="submission" date="2021-02" db="EMBL/GenBank/DDBJ databases">
        <authorList>
            <person name="Nowell W R."/>
        </authorList>
    </citation>
    <scope>NUCLEOTIDE SEQUENCE</scope>
</reference>
<sequence>MTSSTDINLIKSLNYISEQLDRYLALMIFIVGVIGNILNCLVLSQRTLRSNPCALLFLASSFIDLISILIGLPTRILAGWHVDPTTTINWICKTRVFIVFSTRTMSIWLITLATIDRWLISSIDIHRRQMSNLKNVKRVIFIVVILSILTYTYMLYCYEANITDAPLKCYGKNNVCRLINDLTYSFITIIIPLILMIIFGLLTISHVHHVHNRIQNQAIRPGNIPLTSKQSHFKKVDRHLLRMLVIQVLLLTILCIPQAIQKFHITFKPFGSGTELEDVIKAFVYNIELLLAFIASSMTFYTNTLASGSIFRNEFMNLIRKVTQRQ</sequence>
<feature type="transmembrane region" description="Helical" evidence="8">
    <location>
        <begin position="240"/>
        <end position="260"/>
    </location>
</feature>
<dbReference type="EMBL" id="CAJNOU010000048">
    <property type="protein sequence ID" value="CAF0833441.1"/>
    <property type="molecule type" value="Genomic_DNA"/>
</dbReference>
<evidence type="ECO:0000259" key="9">
    <source>
        <dbReference type="PROSITE" id="PS50262"/>
    </source>
</evidence>
<evidence type="ECO:0000256" key="2">
    <source>
        <dbReference type="ARBA" id="ARBA00022692"/>
    </source>
</evidence>
<feature type="transmembrane region" description="Helical" evidence="8">
    <location>
        <begin position="55"/>
        <end position="76"/>
    </location>
</feature>
<keyword evidence="5 8" id="KW-0472">Membrane</keyword>
<keyword evidence="4" id="KW-0297">G-protein coupled receptor</keyword>
<evidence type="ECO:0000313" key="15">
    <source>
        <dbReference type="EMBL" id="CAF3529876.1"/>
    </source>
</evidence>
<evidence type="ECO:0000256" key="8">
    <source>
        <dbReference type="SAM" id="Phobius"/>
    </source>
</evidence>
<feature type="transmembrane region" description="Helical" evidence="8">
    <location>
        <begin position="23"/>
        <end position="43"/>
    </location>
</feature>
<keyword evidence="7" id="KW-0807">Transducer</keyword>
<evidence type="ECO:0000256" key="6">
    <source>
        <dbReference type="ARBA" id="ARBA00023170"/>
    </source>
</evidence>
<evidence type="ECO:0000313" key="16">
    <source>
        <dbReference type="EMBL" id="CAF3631175.1"/>
    </source>
</evidence>
<evidence type="ECO:0000313" key="10">
    <source>
        <dbReference type="EMBL" id="CAF0772451.1"/>
    </source>
</evidence>
<name>A0A813QVK3_9BILA</name>
<comment type="caution">
    <text evidence="10">The sequence shown here is derived from an EMBL/GenBank/DDBJ whole genome shotgun (WGS) entry which is preliminary data.</text>
</comment>
<gene>
    <name evidence="16" type="ORF">FNK824_LOCUS4927</name>
    <name evidence="12" type="ORF">JXQ802_LOCUS6075</name>
    <name evidence="13" type="ORF">JXQ802_LOCUS6378</name>
    <name evidence="15" type="ORF">OTI717_LOCUS3260</name>
    <name evidence="14" type="ORF">PYM288_LOCUS8291</name>
    <name evidence="10" type="ORF">RFH988_LOCUS2443</name>
    <name evidence="11" type="ORF">SEV965_LOCUS2239</name>
</gene>
<dbReference type="EMBL" id="CAJNOL010000093">
    <property type="protein sequence ID" value="CAF0838856.1"/>
    <property type="molecule type" value="Genomic_DNA"/>
</dbReference>
<keyword evidence="2 8" id="KW-0812">Transmembrane</keyword>
<dbReference type="GO" id="GO:0004930">
    <property type="term" value="F:G protein-coupled receptor activity"/>
    <property type="evidence" value="ECO:0007669"/>
    <property type="project" value="UniProtKB-KW"/>
</dbReference>
<dbReference type="OrthoDB" id="9983318at2759"/>
<dbReference type="EMBL" id="CAJNOH010000109">
    <property type="protein sequence ID" value="CAF0875879.1"/>
    <property type="molecule type" value="Genomic_DNA"/>
</dbReference>
<dbReference type="Gene3D" id="1.20.1070.10">
    <property type="entry name" value="Rhodopsin 7-helix transmembrane proteins"/>
    <property type="match status" value="1"/>
</dbReference>
<dbReference type="AlphaFoldDB" id="A0A813QVK3"/>
<accession>A0A813QVK3</accession>
<evidence type="ECO:0000313" key="14">
    <source>
        <dbReference type="EMBL" id="CAF0875879.1"/>
    </source>
</evidence>
<dbReference type="Proteomes" id="UP000663882">
    <property type="component" value="Unassembled WGS sequence"/>
</dbReference>
<dbReference type="Proteomes" id="UP000663889">
    <property type="component" value="Unassembled WGS sequence"/>
</dbReference>
<dbReference type="PANTHER" id="PTHR24243">
    <property type="entry name" value="G-PROTEIN COUPLED RECEPTOR"/>
    <property type="match status" value="1"/>
</dbReference>
<dbReference type="EMBL" id="CAJOAX010000173">
    <property type="protein sequence ID" value="CAF3529876.1"/>
    <property type="molecule type" value="Genomic_DNA"/>
</dbReference>
<comment type="subcellular location">
    <subcellularLocation>
        <location evidence="1">Membrane</location>
        <topology evidence="1">Multi-pass membrane protein</topology>
    </subcellularLocation>
</comment>
<dbReference type="Proteomes" id="UP000663823">
    <property type="component" value="Unassembled WGS sequence"/>
</dbReference>
<organism evidence="10 18">
    <name type="scientific">Rotaria sordida</name>
    <dbReference type="NCBI Taxonomy" id="392033"/>
    <lineage>
        <taxon>Eukaryota</taxon>
        <taxon>Metazoa</taxon>
        <taxon>Spiralia</taxon>
        <taxon>Gnathifera</taxon>
        <taxon>Rotifera</taxon>
        <taxon>Eurotatoria</taxon>
        <taxon>Bdelloidea</taxon>
        <taxon>Philodinida</taxon>
        <taxon>Philodinidae</taxon>
        <taxon>Rotaria</taxon>
    </lineage>
</organism>
<evidence type="ECO:0000313" key="12">
    <source>
        <dbReference type="EMBL" id="CAF0838856.1"/>
    </source>
</evidence>
<dbReference type="Proteomes" id="UP000663870">
    <property type="component" value="Unassembled WGS sequence"/>
</dbReference>